<dbReference type="Gene3D" id="3.40.50.1820">
    <property type="entry name" value="alpha/beta hydrolase"/>
    <property type="match status" value="1"/>
</dbReference>
<keyword evidence="4" id="KW-1185">Reference proteome</keyword>
<evidence type="ECO:0000256" key="1">
    <source>
        <dbReference type="ARBA" id="ARBA00022801"/>
    </source>
</evidence>
<dbReference type="PROSITE" id="PS00122">
    <property type="entry name" value="CARBOXYLESTERASE_B_1"/>
    <property type="match status" value="1"/>
</dbReference>
<dbReference type="InterPro" id="IPR019826">
    <property type="entry name" value="Carboxylesterase_B_AS"/>
</dbReference>
<gene>
    <name evidence="3" type="ORF">V474_13980</name>
</gene>
<evidence type="ECO:0000313" key="3">
    <source>
        <dbReference type="EMBL" id="KMS56097.1"/>
    </source>
</evidence>
<dbReference type="SUPFAM" id="SSF53474">
    <property type="entry name" value="alpha/beta-Hydrolases"/>
    <property type="match status" value="1"/>
</dbReference>
<dbReference type="InterPro" id="IPR029058">
    <property type="entry name" value="AB_hydrolase_fold"/>
</dbReference>
<keyword evidence="1 3" id="KW-0378">Hydrolase</keyword>
<reference evidence="3 4" key="1">
    <citation type="journal article" date="2015" name="G3 (Bethesda)">
        <title>Insights into Ongoing Evolution of the Hexachlorocyclohexane Catabolic Pathway from Comparative Genomics of Ten Sphingomonadaceae Strains.</title>
        <authorList>
            <person name="Pearce S.L."/>
            <person name="Oakeshott J.G."/>
            <person name="Pandey G."/>
        </authorList>
    </citation>
    <scope>NUCLEOTIDE SEQUENCE [LARGE SCALE GENOMIC DNA]</scope>
    <source>
        <strain evidence="3 4">LL02</strain>
    </source>
</reference>
<name>A0A0J7XX02_9SPHN</name>
<dbReference type="InterPro" id="IPR049492">
    <property type="entry name" value="BD-FAE-like_dom"/>
</dbReference>
<protein>
    <submittedName>
        <fullName evidence="3">Alpha/beta hydrolase</fullName>
    </submittedName>
</protein>
<organism evidence="3 4">
    <name type="scientific">Novosphingobium barchaimii LL02</name>
    <dbReference type="NCBI Taxonomy" id="1114963"/>
    <lineage>
        <taxon>Bacteria</taxon>
        <taxon>Pseudomonadati</taxon>
        <taxon>Pseudomonadota</taxon>
        <taxon>Alphaproteobacteria</taxon>
        <taxon>Sphingomonadales</taxon>
        <taxon>Sphingomonadaceae</taxon>
        <taxon>Novosphingobium</taxon>
    </lineage>
</organism>
<sequence length="301" mass="31901">MRRLSFGAAIAVTIGLGVSVSLTSPPGLLSFLDGIMGGGIGAEKSGSGIPFGTHGQKLDVWRPARTDGRPLPVLIFWYGGGWVKGSRGAYAFAARAFARQGYLVVVPDYRKVPDVRFPAFLIDGAQAVRWTRDHARDFGGDPGRIAIAGHSAGAYTAAMLALDPEWLRGEGVAAGTIKAAVGLCGPYDFYPFTAKRAIDAMKGARDPQATQPIHFARADAPPMLLVSAGNDADVGAHNANNLTTRLRALGGRVAHIDYPGLSHENVVMAVSVPFRSKAPVLADSVRFLRENMARPASKEPR</sequence>
<dbReference type="EMBL" id="JACU01000004">
    <property type="protein sequence ID" value="KMS56097.1"/>
    <property type="molecule type" value="Genomic_DNA"/>
</dbReference>
<evidence type="ECO:0000259" key="2">
    <source>
        <dbReference type="Pfam" id="PF20434"/>
    </source>
</evidence>
<dbReference type="PANTHER" id="PTHR48081:SF9">
    <property type="entry name" value="CARBOXYLESTERASE"/>
    <property type="match status" value="1"/>
</dbReference>
<dbReference type="GO" id="GO:0016787">
    <property type="term" value="F:hydrolase activity"/>
    <property type="evidence" value="ECO:0007669"/>
    <property type="project" value="UniProtKB-KW"/>
</dbReference>
<dbReference type="AlphaFoldDB" id="A0A0J7XX02"/>
<dbReference type="Pfam" id="PF20434">
    <property type="entry name" value="BD-FAE"/>
    <property type="match status" value="1"/>
</dbReference>
<proteinExistence type="predicted"/>
<dbReference type="PANTHER" id="PTHR48081">
    <property type="entry name" value="AB HYDROLASE SUPERFAMILY PROTEIN C4A8.06C"/>
    <property type="match status" value="1"/>
</dbReference>
<evidence type="ECO:0000313" key="4">
    <source>
        <dbReference type="Proteomes" id="UP000052268"/>
    </source>
</evidence>
<dbReference type="InterPro" id="IPR050300">
    <property type="entry name" value="GDXG_lipolytic_enzyme"/>
</dbReference>
<comment type="caution">
    <text evidence="3">The sequence shown here is derived from an EMBL/GenBank/DDBJ whole genome shotgun (WGS) entry which is preliminary data.</text>
</comment>
<dbReference type="PATRIC" id="fig|1114963.3.peg.1607"/>
<feature type="domain" description="BD-FAE-like" evidence="2">
    <location>
        <begin position="58"/>
        <end position="246"/>
    </location>
</feature>
<dbReference type="Proteomes" id="UP000052268">
    <property type="component" value="Unassembled WGS sequence"/>
</dbReference>
<accession>A0A0J7XX02</accession>